<proteinExistence type="predicted"/>
<sequence length="129" mass="14291">MKVKSIFTLVLLMMAISWQASAQTIKLPSPDFKKDMMGAFSPGDDLGISNDQKDKLKTSNSSFLDNVIKVAGSDDSDDNKIAKITGLAKDQNSAFESILGKDTVSKYRKKIKKQTGPLRRKYKLAKFVL</sequence>
<dbReference type="RefSeq" id="WP_146260507.1">
    <property type="nucleotide sequence ID" value="NZ_QKZT01000022.1"/>
</dbReference>
<protein>
    <submittedName>
        <fullName evidence="2">Uncharacterized protein</fullName>
    </submittedName>
</protein>
<dbReference type="OrthoDB" id="826573at2"/>
<dbReference type="EMBL" id="QKZT01000022">
    <property type="protein sequence ID" value="PZX47787.1"/>
    <property type="molecule type" value="Genomic_DNA"/>
</dbReference>
<dbReference type="Proteomes" id="UP000248882">
    <property type="component" value="Unassembled WGS sequence"/>
</dbReference>
<dbReference type="AlphaFoldDB" id="A0A2W7QVT6"/>
<evidence type="ECO:0000313" key="3">
    <source>
        <dbReference type="Proteomes" id="UP000248882"/>
    </source>
</evidence>
<comment type="caution">
    <text evidence="2">The sequence shown here is derived from an EMBL/GenBank/DDBJ whole genome shotgun (WGS) entry which is preliminary data.</text>
</comment>
<gene>
    <name evidence="2" type="ORF">LV85_03771</name>
</gene>
<keyword evidence="3" id="KW-1185">Reference proteome</keyword>
<evidence type="ECO:0000313" key="2">
    <source>
        <dbReference type="EMBL" id="PZX47787.1"/>
    </source>
</evidence>
<name>A0A2W7QVT6_9BACT</name>
<reference evidence="2 3" key="1">
    <citation type="submission" date="2018-06" db="EMBL/GenBank/DDBJ databases">
        <title>Genomic Encyclopedia of Archaeal and Bacterial Type Strains, Phase II (KMG-II): from individual species to whole genera.</title>
        <authorList>
            <person name="Goeker M."/>
        </authorList>
    </citation>
    <scope>NUCLEOTIDE SEQUENCE [LARGE SCALE GENOMIC DNA]</scope>
    <source>
        <strain evidence="2 3">DSM 19830</strain>
    </source>
</reference>
<keyword evidence="1" id="KW-0732">Signal</keyword>
<accession>A0A2W7QVT6</accession>
<feature type="chain" id="PRO_5016116877" evidence="1">
    <location>
        <begin position="23"/>
        <end position="129"/>
    </location>
</feature>
<evidence type="ECO:0000256" key="1">
    <source>
        <dbReference type="SAM" id="SignalP"/>
    </source>
</evidence>
<feature type="signal peptide" evidence="1">
    <location>
        <begin position="1"/>
        <end position="22"/>
    </location>
</feature>
<organism evidence="2 3">
    <name type="scientific">Algoriphagus chordae</name>
    <dbReference type="NCBI Taxonomy" id="237019"/>
    <lineage>
        <taxon>Bacteria</taxon>
        <taxon>Pseudomonadati</taxon>
        <taxon>Bacteroidota</taxon>
        <taxon>Cytophagia</taxon>
        <taxon>Cytophagales</taxon>
        <taxon>Cyclobacteriaceae</taxon>
        <taxon>Algoriphagus</taxon>
    </lineage>
</organism>